<protein>
    <submittedName>
        <fullName evidence="1">Uncharacterized protein</fullName>
    </submittedName>
</protein>
<sequence length="278" mass="31843">MILVSSIFHRRPELIRDQLLLYNAAMGGEAACHHIIHLNRESVRHGILDELVLPPNVTINPVHLDTHRPTFLGCHVLNLLHAVRVGMEHTHVYLHTDSDIPYRPGLGEHIRAHDLGLGEPRLFKTVRSTSAWLEPVMNDLRLRAFVERFGDGRILTTRYEGMFATRPLMTEILFQMMAVLPFDENHWRGDYPYEEFALPTVVEAVTRNRVLRRCRHAVMTASSSRRYELADRAMLRAEHIPLLEREGPDIFCAKFAPGDLHSPVRAWARRALGVPEPG</sequence>
<evidence type="ECO:0000313" key="1">
    <source>
        <dbReference type="EMBL" id="MBP0493242.1"/>
    </source>
</evidence>
<dbReference type="RefSeq" id="WP_209373396.1">
    <property type="nucleotide sequence ID" value="NZ_JAGIZA010000005.1"/>
</dbReference>
<dbReference type="AlphaFoldDB" id="A0A940S7M8"/>
<keyword evidence="2" id="KW-1185">Reference proteome</keyword>
<gene>
    <name evidence="1" type="ORF">J5Y10_10690</name>
</gene>
<accession>A0A940S7M8</accession>
<organism evidence="1 2">
    <name type="scientific">Roseomonas indoligenes</name>
    <dbReference type="NCBI Taxonomy" id="2820811"/>
    <lineage>
        <taxon>Bacteria</taxon>
        <taxon>Pseudomonadati</taxon>
        <taxon>Pseudomonadota</taxon>
        <taxon>Alphaproteobacteria</taxon>
        <taxon>Acetobacterales</taxon>
        <taxon>Roseomonadaceae</taxon>
        <taxon>Roseomonas</taxon>
    </lineage>
</organism>
<dbReference type="Proteomes" id="UP000677537">
    <property type="component" value="Unassembled WGS sequence"/>
</dbReference>
<evidence type="ECO:0000313" key="2">
    <source>
        <dbReference type="Proteomes" id="UP000677537"/>
    </source>
</evidence>
<reference evidence="1" key="1">
    <citation type="submission" date="2021-03" db="EMBL/GenBank/DDBJ databases">
        <authorList>
            <person name="So Y."/>
        </authorList>
    </citation>
    <scope>NUCLEOTIDE SEQUENCE</scope>
    <source>
        <strain evidence="1">SG15</strain>
    </source>
</reference>
<proteinExistence type="predicted"/>
<dbReference type="EMBL" id="JAGIZA010000005">
    <property type="protein sequence ID" value="MBP0493242.1"/>
    <property type="molecule type" value="Genomic_DNA"/>
</dbReference>
<name>A0A940S7M8_9PROT</name>
<comment type="caution">
    <text evidence="1">The sequence shown here is derived from an EMBL/GenBank/DDBJ whole genome shotgun (WGS) entry which is preliminary data.</text>
</comment>